<accession>Q1Q5J9</accession>
<evidence type="ECO:0000313" key="2">
    <source>
        <dbReference type="EMBL" id="QII12380.1"/>
    </source>
</evidence>
<gene>
    <name evidence="2" type="ORF">KsCSTR_30010</name>
    <name evidence="1" type="ORF">kuste4536</name>
</gene>
<sequence>MITFLFFLFTLYSNCFSTVGQPPLDNKHLMELMYFFKLWRLAYLSRFYKQSKSFVIAKTRRKTCLFRV</sequence>
<name>Q1Q5J9_KUEST</name>
<reference evidence="1" key="1">
    <citation type="journal article" date="2006" name="Nature">
        <title>Deciphering the evolution and metabolism of an anammox bacterium from a community genome.</title>
        <authorList>
            <person name="Strous M."/>
            <person name="Pelletier E."/>
            <person name="Mangenot S."/>
            <person name="Rattei T."/>
            <person name="Lehner A."/>
            <person name="Taylor M.W."/>
            <person name="Horn M."/>
            <person name="Daims H."/>
            <person name="Bartol-Mavel D."/>
            <person name="Wincker P."/>
            <person name="Barbe V."/>
            <person name="Fonknechten N."/>
            <person name="Vallenet D."/>
            <person name="Segurens B."/>
            <person name="Schenowitz-Truong C."/>
            <person name="Medigue C."/>
            <person name="Collingro A."/>
            <person name="Snel B."/>
            <person name="Dutilh B.E."/>
            <person name="OpDenCamp H.J.M."/>
            <person name="vanDerDrift C."/>
            <person name="Cirpus I."/>
            <person name="vanDePas-Schoonen K.T."/>
            <person name="Harhangi H.R."/>
            <person name="vanNiftrik L."/>
            <person name="Schmid M."/>
            <person name="Keltjens J."/>
            <person name="vanDeVossenberg J."/>
            <person name="Kartal B."/>
            <person name="Meier H."/>
            <person name="Frishman D."/>
            <person name="Huynen M.A."/>
            <person name="Mewes H."/>
            <person name="Weissenbach J."/>
            <person name="Jetten M.S.M."/>
            <person name="Wagner M."/>
            <person name="LePaslier D."/>
        </authorList>
    </citation>
    <scope>NUCLEOTIDE SEQUENCE</scope>
</reference>
<proteinExistence type="predicted"/>
<reference evidence="1" key="2">
    <citation type="submission" date="2006-01" db="EMBL/GenBank/DDBJ databases">
        <authorList>
            <person name="Genoscope"/>
        </authorList>
    </citation>
    <scope>NUCLEOTIDE SEQUENCE</scope>
</reference>
<dbReference type="Proteomes" id="UP000501926">
    <property type="component" value="Chromosome"/>
</dbReference>
<dbReference type="AlphaFoldDB" id="Q1Q5J9"/>
<protein>
    <submittedName>
        <fullName evidence="1">Uncharacterized protein</fullName>
    </submittedName>
</protein>
<reference evidence="2 3" key="3">
    <citation type="submission" date="2020-02" db="EMBL/GenBank/DDBJ databases">
        <title>Newly sequenced genome of strain CSTR1 showed variability in Candidatus Kuenenia stuttgartiensis genomes.</title>
        <authorList>
            <person name="Ding C."/>
            <person name="Adrian L."/>
        </authorList>
    </citation>
    <scope>NUCLEOTIDE SEQUENCE [LARGE SCALE GENOMIC DNA]</scope>
    <source>
        <strain evidence="2 3">CSTR1</strain>
    </source>
</reference>
<evidence type="ECO:0000313" key="1">
    <source>
        <dbReference type="EMBL" id="CAJ75298.1"/>
    </source>
</evidence>
<dbReference type="EMBL" id="CP049055">
    <property type="protein sequence ID" value="QII12380.1"/>
    <property type="molecule type" value="Genomic_DNA"/>
</dbReference>
<dbReference type="EMBL" id="CT573071">
    <property type="protein sequence ID" value="CAJ75298.1"/>
    <property type="molecule type" value="Genomic_DNA"/>
</dbReference>
<organism evidence="1">
    <name type="scientific">Kuenenia stuttgartiensis</name>
    <dbReference type="NCBI Taxonomy" id="174633"/>
    <lineage>
        <taxon>Bacteria</taxon>
        <taxon>Pseudomonadati</taxon>
        <taxon>Planctomycetota</taxon>
        <taxon>Candidatus Brocadiia</taxon>
        <taxon>Candidatus Brocadiales</taxon>
        <taxon>Candidatus Brocadiaceae</taxon>
        <taxon>Candidatus Kuenenia</taxon>
    </lineage>
</organism>
<evidence type="ECO:0000313" key="3">
    <source>
        <dbReference type="Proteomes" id="UP000501926"/>
    </source>
</evidence>